<reference evidence="1 2" key="1">
    <citation type="submission" date="2019-12" db="EMBL/GenBank/DDBJ databases">
        <title>Sequence classification of anaerobic respiratory reductive dehalogenases: First we see many, then we see few.</title>
        <authorList>
            <person name="Molenda O."/>
            <person name="Puentes Jacome L.A."/>
            <person name="Cao X."/>
            <person name="Nesbo C.L."/>
            <person name="Tang S."/>
            <person name="Morson N."/>
            <person name="Patron J."/>
            <person name="Lomheim L."/>
            <person name="Wishart D.S."/>
            <person name="Edwards E.A."/>
        </authorList>
    </citation>
    <scope>NUCLEOTIDE SEQUENCE [LARGE SCALE GENOMIC DNA]</scope>
    <source>
        <strain evidence="1 2">12DCA</strain>
    </source>
</reference>
<dbReference type="RefSeq" id="WP_158208545.1">
    <property type="nucleotide sequence ID" value="NZ_CP046996.1"/>
</dbReference>
<dbReference type="Pfam" id="PF06133">
    <property type="entry name" value="Com_YlbF"/>
    <property type="match status" value="1"/>
</dbReference>
<organism evidence="1 2">
    <name type="scientific">Dehalobacter restrictus</name>
    <dbReference type="NCBI Taxonomy" id="55583"/>
    <lineage>
        <taxon>Bacteria</taxon>
        <taxon>Bacillati</taxon>
        <taxon>Bacillota</taxon>
        <taxon>Clostridia</taxon>
        <taxon>Eubacteriales</taxon>
        <taxon>Desulfitobacteriaceae</taxon>
        <taxon>Dehalobacter</taxon>
    </lineage>
</organism>
<dbReference type="InterPro" id="IPR010368">
    <property type="entry name" value="Com_YlbF"/>
</dbReference>
<gene>
    <name evidence="1" type="ORF">GQ588_13180</name>
</gene>
<sequence>MEYIVKARELGEALLQTPEVQRLKEAEAEIQNDPEAAKAFAAYQDKERQILTAQMFSKVVSEKDTLALIDLKMRLIKLYPSIRSFFSIQQDLEKIMATVNLTITTTIYGMPSAEQLPFPKEIQNLAQQLLDTIGGDKNDPAMTIPEGFQIPEGLNVSELISRLNPKSK</sequence>
<dbReference type="Proteomes" id="UP000430508">
    <property type="component" value="Chromosome"/>
</dbReference>
<protein>
    <submittedName>
        <fullName evidence="1">YlbF family regulator</fullName>
    </submittedName>
</protein>
<dbReference type="AlphaFoldDB" id="A0A857DL37"/>
<evidence type="ECO:0000313" key="1">
    <source>
        <dbReference type="EMBL" id="QHA01523.1"/>
    </source>
</evidence>
<dbReference type="InterPro" id="IPR023378">
    <property type="entry name" value="YheA/YmcA-like_dom_sf"/>
</dbReference>
<dbReference type="SUPFAM" id="SSF158622">
    <property type="entry name" value="YheA/YmcA-like"/>
    <property type="match status" value="1"/>
</dbReference>
<proteinExistence type="predicted"/>
<dbReference type="Gene3D" id="1.20.1500.10">
    <property type="entry name" value="YheA/YmcA-like"/>
    <property type="match status" value="1"/>
</dbReference>
<evidence type="ECO:0000313" key="2">
    <source>
        <dbReference type="Proteomes" id="UP000430508"/>
    </source>
</evidence>
<name>A0A857DL37_9FIRM</name>
<accession>A0A857DL37</accession>
<dbReference type="EMBL" id="CP046996">
    <property type="protein sequence ID" value="QHA01523.1"/>
    <property type="molecule type" value="Genomic_DNA"/>
</dbReference>